<feature type="region of interest" description="Disordered" evidence="1">
    <location>
        <begin position="1"/>
        <end position="74"/>
    </location>
</feature>
<keyword evidence="3" id="KW-1185">Reference proteome</keyword>
<gene>
    <name evidence="2" type="ORF">JRO89_XS10G0099800</name>
</gene>
<dbReference type="Proteomes" id="UP000827721">
    <property type="component" value="Unassembled WGS sequence"/>
</dbReference>
<proteinExistence type="predicted"/>
<reference evidence="2 3" key="1">
    <citation type="submission" date="2021-02" db="EMBL/GenBank/DDBJ databases">
        <title>Plant Genome Project.</title>
        <authorList>
            <person name="Zhang R.-G."/>
        </authorList>
    </citation>
    <scope>NUCLEOTIDE SEQUENCE [LARGE SCALE GENOMIC DNA]</scope>
    <source>
        <tissue evidence="2">Leaves</tissue>
    </source>
</reference>
<feature type="compositionally biased region" description="Basic and acidic residues" evidence="1">
    <location>
        <begin position="49"/>
        <end position="59"/>
    </location>
</feature>
<protein>
    <submittedName>
        <fullName evidence="2">Uncharacterized protein</fullName>
    </submittedName>
</protein>
<sequence length="74" mass="8018">MWGPAVNQKTNLKHQGIPAKAEDSREVEPSPEDPVAPVNPVGALVGVGHPEDSPKDHMLRPVYSQSASRRLMLP</sequence>
<evidence type="ECO:0000256" key="1">
    <source>
        <dbReference type="SAM" id="MobiDB-lite"/>
    </source>
</evidence>
<organism evidence="2 3">
    <name type="scientific">Xanthoceras sorbifolium</name>
    <dbReference type="NCBI Taxonomy" id="99658"/>
    <lineage>
        <taxon>Eukaryota</taxon>
        <taxon>Viridiplantae</taxon>
        <taxon>Streptophyta</taxon>
        <taxon>Embryophyta</taxon>
        <taxon>Tracheophyta</taxon>
        <taxon>Spermatophyta</taxon>
        <taxon>Magnoliopsida</taxon>
        <taxon>eudicotyledons</taxon>
        <taxon>Gunneridae</taxon>
        <taxon>Pentapetalae</taxon>
        <taxon>rosids</taxon>
        <taxon>malvids</taxon>
        <taxon>Sapindales</taxon>
        <taxon>Sapindaceae</taxon>
        <taxon>Xanthoceroideae</taxon>
        <taxon>Xanthoceras</taxon>
    </lineage>
</organism>
<evidence type="ECO:0000313" key="3">
    <source>
        <dbReference type="Proteomes" id="UP000827721"/>
    </source>
</evidence>
<comment type="caution">
    <text evidence="2">The sequence shown here is derived from an EMBL/GenBank/DDBJ whole genome shotgun (WGS) entry which is preliminary data.</text>
</comment>
<accession>A0ABQ8HI78</accession>
<name>A0ABQ8HI78_9ROSI</name>
<dbReference type="EMBL" id="JAFEMO010000010">
    <property type="protein sequence ID" value="KAH7560777.1"/>
    <property type="molecule type" value="Genomic_DNA"/>
</dbReference>
<evidence type="ECO:0000313" key="2">
    <source>
        <dbReference type="EMBL" id="KAH7560777.1"/>
    </source>
</evidence>